<proteinExistence type="predicted"/>
<sequence length="221" mass="25420">MRRYLLFACLGSLLATNAVHAQSAKRHTYFKLNPTTLINELDLYLEQELSPSTSLEIGAGGIYTDYWDRLLNQFDFGQIKPNLSTRQYLQAKGVAGRIGFRYYIIAPDFDNLRARGTYFEPLLLFKQVWYPTDHKTIDEEKYPENGNKRIWGLQLLVGRQHRNGRWIIDKYFGLGVKAKTYSFDNYKTNSATGKVQNDNDHTTSWLPSIQLGIKIGLAGKQ</sequence>
<evidence type="ECO:0000313" key="2">
    <source>
        <dbReference type="EMBL" id="GAA4301378.1"/>
    </source>
</evidence>
<keyword evidence="1" id="KW-0732">Signal</keyword>
<protein>
    <recommendedName>
        <fullName evidence="4">DUF3575 domain-containing protein</fullName>
    </recommendedName>
</protein>
<keyword evidence="3" id="KW-1185">Reference proteome</keyword>
<evidence type="ECO:0000256" key="1">
    <source>
        <dbReference type="SAM" id="SignalP"/>
    </source>
</evidence>
<reference evidence="3" key="1">
    <citation type="journal article" date="2019" name="Int. J. Syst. Evol. Microbiol.">
        <title>The Global Catalogue of Microorganisms (GCM) 10K type strain sequencing project: providing services to taxonomists for standard genome sequencing and annotation.</title>
        <authorList>
            <consortium name="The Broad Institute Genomics Platform"/>
            <consortium name="The Broad Institute Genome Sequencing Center for Infectious Disease"/>
            <person name="Wu L."/>
            <person name="Ma J."/>
        </authorList>
    </citation>
    <scope>NUCLEOTIDE SEQUENCE [LARGE SCALE GENOMIC DNA]</scope>
    <source>
        <strain evidence="3">JCM 17664</strain>
    </source>
</reference>
<dbReference type="Proteomes" id="UP001501207">
    <property type="component" value="Unassembled WGS sequence"/>
</dbReference>
<name>A0ABP8FDT0_9BACT</name>
<dbReference type="EMBL" id="BAABFN010000001">
    <property type="protein sequence ID" value="GAA4301378.1"/>
    <property type="molecule type" value="Genomic_DNA"/>
</dbReference>
<accession>A0ABP8FDT0</accession>
<gene>
    <name evidence="2" type="ORF">GCM10023143_03080</name>
</gene>
<organism evidence="2 3">
    <name type="scientific">Compostibacter hankyongensis</name>
    <dbReference type="NCBI Taxonomy" id="1007089"/>
    <lineage>
        <taxon>Bacteria</taxon>
        <taxon>Pseudomonadati</taxon>
        <taxon>Bacteroidota</taxon>
        <taxon>Chitinophagia</taxon>
        <taxon>Chitinophagales</taxon>
        <taxon>Chitinophagaceae</taxon>
        <taxon>Compostibacter</taxon>
    </lineage>
</organism>
<evidence type="ECO:0008006" key="4">
    <source>
        <dbReference type="Google" id="ProtNLM"/>
    </source>
</evidence>
<evidence type="ECO:0000313" key="3">
    <source>
        <dbReference type="Proteomes" id="UP001501207"/>
    </source>
</evidence>
<feature type="signal peptide" evidence="1">
    <location>
        <begin position="1"/>
        <end position="21"/>
    </location>
</feature>
<feature type="chain" id="PRO_5045201818" description="DUF3575 domain-containing protein" evidence="1">
    <location>
        <begin position="22"/>
        <end position="221"/>
    </location>
</feature>
<dbReference type="RefSeq" id="WP_344974229.1">
    <property type="nucleotide sequence ID" value="NZ_BAABFN010000001.1"/>
</dbReference>
<comment type="caution">
    <text evidence="2">The sequence shown here is derived from an EMBL/GenBank/DDBJ whole genome shotgun (WGS) entry which is preliminary data.</text>
</comment>